<dbReference type="PANTHER" id="PTHR10527">
    <property type="entry name" value="IMPORTIN BETA"/>
    <property type="match status" value="1"/>
</dbReference>
<evidence type="ECO:0000256" key="4">
    <source>
        <dbReference type="ARBA" id="ARBA00022737"/>
    </source>
</evidence>
<keyword evidence="2" id="KW-0813">Transport</keyword>
<dbReference type="HOGENOM" id="CLU_008136_2_0_1"/>
<dbReference type="AlphaFoldDB" id="G4TGS8"/>
<protein>
    <submittedName>
        <fullName evidence="6">Related to importin beta-2 subunit (Transportin)</fullName>
    </submittedName>
</protein>
<evidence type="ECO:0000313" key="6">
    <source>
        <dbReference type="EMBL" id="CCA70509.1"/>
    </source>
</evidence>
<dbReference type="Gene3D" id="1.25.10.10">
    <property type="entry name" value="Leucine-rich Repeat Variant"/>
    <property type="match status" value="1"/>
</dbReference>
<dbReference type="InParanoid" id="G4TGS8"/>
<accession>G4TGS8</accession>
<dbReference type="OrthoDB" id="951172at2759"/>
<dbReference type="SUPFAM" id="SSF48371">
    <property type="entry name" value="ARM repeat"/>
    <property type="match status" value="1"/>
</dbReference>
<keyword evidence="7" id="KW-1185">Reference proteome</keyword>
<evidence type="ECO:0000256" key="1">
    <source>
        <dbReference type="ARBA" id="ARBA00004496"/>
    </source>
</evidence>
<evidence type="ECO:0000256" key="5">
    <source>
        <dbReference type="ARBA" id="ARBA00022927"/>
    </source>
</evidence>
<organism evidence="6 7">
    <name type="scientific">Serendipita indica (strain DSM 11827)</name>
    <name type="common">Root endophyte fungus</name>
    <name type="synonym">Piriformospora indica</name>
    <dbReference type="NCBI Taxonomy" id="1109443"/>
    <lineage>
        <taxon>Eukaryota</taxon>
        <taxon>Fungi</taxon>
        <taxon>Dikarya</taxon>
        <taxon>Basidiomycota</taxon>
        <taxon>Agaricomycotina</taxon>
        <taxon>Agaricomycetes</taxon>
        <taxon>Sebacinales</taxon>
        <taxon>Serendipitaceae</taxon>
        <taxon>Serendipita</taxon>
    </lineage>
</organism>
<sequence length="341" mass="37952">MQNPSLLQILMRPLEHKWSKLGDDDDDLVPLLECLTSVTIAAGPSFANWAPIVYERCYRIIHTSLIQYTTWQQNQDLDEPDRSFVIVALDLLSGLVQGLGMQLAPSLNSSNPHLLTLVVACLKHPQASVRQSGYALIGDLAMSCFEVLRPHLPGVMPELIAQLEPSPKVEFISASNNAAWSAGEIALHYGTDPEFQQWVPQLILRLIPILLNPGCPKSLSENAAVTIGRIGLVQPEAVAPHLESFAMAWCQALVDIKDNEEKDSAFRGFCTLIQANPSGISKDFHWFCHAVVRWQNPSAELNEMFSQILQAFRQMAGAQWENQMLSFGPTIAERLRARYNV</sequence>
<dbReference type="InterPro" id="IPR016024">
    <property type="entry name" value="ARM-type_fold"/>
</dbReference>
<dbReference type="InterPro" id="IPR040122">
    <property type="entry name" value="Importin_beta"/>
</dbReference>
<proteinExistence type="predicted"/>
<reference evidence="6 7" key="1">
    <citation type="journal article" date="2011" name="PLoS Pathog.">
        <title>Endophytic Life Strategies Decoded by Genome and Transcriptome Analyses of the Mutualistic Root Symbiont Piriformospora indica.</title>
        <authorList>
            <person name="Zuccaro A."/>
            <person name="Lahrmann U."/>
            <person name="Guldener U."/>
            <person name="Langen G."/>
            <person name="Pfiffi S."/>
            <person name="Biedenkopf D."/>
            <person name="Wong P."/>
            <person name="Samans B."/>
            <person name="Grimm C."/>
            <person name="Basiewicz M."/>
            <person name="Murat C."/>
            <person name="Martin F."/>
            <person name="Kogel K.H."/>
        </authorList>
    </citation>
    <scope>NUCLEOTIDE SEQUENCE [LARGE SCALE GENOMIC DNA]</scope>
    <source>
        <strain evidence="6 7">DSM 11827</strain>
    </source>
</reference>
<evidence type="ECO:0000256" key="3">
    <source>
        <dbReference type="ARBA" id="ARBA00022490"/>
    </source>
</evidence>
<keyword evidence="3" id="KW-0963">Cytoplasm</keyword>
<evidence type="ECO:0000313" key="7">
    <source>
        <dbReference type="Proteomes" id="UP000007148"/>
    </source>
</evidence>
<comment type="caution">
    <text evidence="6">The sequence shown here is derived from an EMBL/GenBank/DDBJ whole genome shotgun (WGS) entry which is preliminary data.</text>
</comment>
<dbReference type="GO" id="GO:0006606">
    <property type="term" value="P:protein import into nucleus"/>
    <property type="evidence" value="ECO:0007669"/>
    <property type="project" value="InterPro"/>
</dbReference>
<dbReference type="OMA" id="ESFAMAW"/>
<evidence type="ECO:0000256" key="2">
    <source>
        <dbReference type="ARBA" id="ARBA00022448"/>
    </source>
</evidence>
<comment type="subcellular location">
    <subcellularLocation>
        <location evidence="1">Cytoplasm</location>
    </subcellularLocation>
</comment>
<dbReference type="Proteomes" id="UP000007148">
    <property type="component" value="Unassembled WGS sequence"/>
</dbReference>
<keyword evidence="4" id="KW-0677">Repeat</keyword>
<keyword evidence="5" id="KW-0653">Protein transport</keyword>
<dbReference type="STRING" id="1109443.G4TGS8"/>
<name>G4TGS8_SERID</name>
<dbReference type="InterPro" id="IPR011989">
    <property type="entry name" value="ARM-like"/>
</dbReference>
<dbReference type="eggNOG" id="KOG2023">
    <property type="taxonomic scope" value="Eukaryota"/>
</dbReference>
<gene>
    <name evidence="6" type="ORF">PIIN_04446</name>
</gene>
<dbReference type="EMBL" id="CAFZ01000085">
    <property type="protein sequence ID" value="CCA70509.1"/>
    <property type="molecule type" value="Genomic_DNA"/>
</dbReference>
<dbReference type="GO" id="GO:0005737">
    <property type="term" value="C:cytoplasm"/>
    <property type="evidence" value="ECO:0007669"/>
    <property type="project" value="UniProtKB-SubCell"/>
</dbReference>